<dbReference type="EMBL" id="JBHLYW010000007">
    <property type="protein sequence ID" value="MFC0076772.1"/>
    <property type="molecule type" value="Genomic_DNA"/>
</dbReference>
<dbReference type="SMART" id="SM00564">
    <property type="entry name" value="PQQ"/>
    <property type="match status" value="8"/>
</dbReference>
<dbReference type="Gene3D" id="2.130.10.10">
    <property type="entry name" value="YVTN repeat-like/Quinoprotein amine dehydrogenase"/>
    <property type="match status" value="2"/>
</dbReference>
<sequence length="356" mass="39514">MKIKIVLFIGFFATLNVLQGQSIISKISVQNKNLIFGSLNKNLYSLSIDSKKTNWIFNAETEIYGQSEIKDNKIFFGDGNGLVYCIGADGNQIWQKNLGTYNAIAYKPVFIDNNLYISSGSSLFILDPRDGSTLGKFYANAPITSPVSTKDNFLIIADNKGKIYKLSKEVALIDSYQIALGAVFGKIIIDENNIFFGSNDSNFYKYSLDEKKIVSSIGTNDWVSSSPVKEGNLIFFGNDGGFFFCLDKNTMTAKWKFKANASIRTEPLIVGDKIFFGSDDKNLYVISKTTGKLIKKFLAKEKIKSSPTLIENTIYFADESGEVYAIDTELKALKSVFKTSGQNADPSKTVETVKKN</sequence>
<gene>
    <name evidence="2" type="ORF">ACFFLS_06960</name>
</gene>
<proteinExistence type="predicted"/>
<feature type="domain" description="Pyrrolo-quinoline quinone repeat" evidence="1">
    <location>
        <begin position="44"/>
        <end position="212"/>
    </location>
</feature>
<organism evidence="2 3">
    <name type="scientific">Flavobacterium procerum</name>
    <dbReference type="NCBI Taxonomy" id="1455569"/>
    <lineage>
        <taxon>Bacteria</taxon>
        <taxon>Pseudomonadati</taxon>
        <taxon>Bacteroidota</taxon>
        <taxon>Flavobacteriia</taxon>
        <taxon>Flavobacteriales</taxon>
        <taxon>Flavobacteriaceae</taxon>
        <taxon>Flavobacterium</taxon>
    </lineage>
</organism>
<dbReference type="Pfam" id="PF13360">
    <property type="entry name" value="PQQ_2"/>
    <property type="match status" value="2"/>
</dbReference>
<feature type="domain" description="Pyrrolo-quinoline quinone repeat" evidence="1">
    <location>
        <begin position="227"/>
        <end position="328"/>
    </location>
</feature>
<evidence type="ECO:0000313" key="3">
    <source>
        <dbReference type="Proteomes" id="UP001589734"/>
    </source>
</evidence>
<dbReference type="PANTHER" id="PTHR34512">
    <property type="entry name" value="CELL SURFACE PROTEIN"/>
    <property type="match status" value="1"/>
</dbReference>
<dbReference type="SUPFAM" id="SSF50998">
    <property type="entry name" value="Quinoprotein alcohol dehydrogenase-like"/>
    <property type="match status" value="2"/>
</dbReference>
<evidence type="ECO:0000259" key="1">
    <source>
        <dbReference type="Pfam" id="PF13360"/>
    </source>
</evidence>
<keyword evidence="3" id="KW-1185">Reference proteome</keyword>
<comment type="caution">
    <text evidence="2">The sequence shown here is derived from an EMBL/GenBank/DDBJ whole genome shotgun (WGS) entry which is preliminary data.</text>
</comment>
<dbReference type="InterPro" id="IPR015943">
    <property type="entry name" value="WD40/YVTN_repeat-like_dom_sf"/>
</dbReference>
<dbReference type="RefSeq" id="WP_379685811.1">
    <property type="nucleotide sequence ID" value="NZ_JBHLYW010000007.1"/>
</dbReference>
<protein>
    <submittedName>
        <fullName evidence="2">PQQ-binding-like beta-propeller repeat protein</fullName>
    </submittedName>
</protein>
<accession>A0ABV6BQ72</accession>
<dbReference type="PANTHER" id="PTHR34512:SF30">
    <property type="entry name" value="OUTER MEMBRANE PROTEIN ASSEMBLY FACTOR BAMB"/>
    <property type="match status" value="1"/>
</dbReference>
<dbReference type="InterPro" id="IPR018391">
    <property type="entry name" value="PQQ_b-propeller_rpt"/>
</dbReference>
<reference evidence="2 3" key="1">
    <citation type="submission" date="2024-09" db="EMBL/GenBank/DDBJ databases">
        <authorList>
            <person name="Sun Q."/>
            <person name="Mori K."/>
        </authorList>
    </citation>
    <scope>NUCLEOTIDE SEQUENCE [LARGE SCALE GENOMIC DNA]</scope>
    <source>
        <strain evidence="2 3">CGMCC 1.12926</strain>
    </source>
</reference>
<dbReference type="InterPro" id="IPR011047">
    <property type="entry name" value="Quinoprotein_ADH-like_sf"/>
</dbReference>
<dbReference type="Proteomes" id="UP001589734">
    <property type="component" value="Unassembled WGS sequence"/>
</dbReference>
<evidence type="ECO:0000313" key="2">
    <source>
        <dbReference type="EMBL" id="MFC0076772.1"/>
    </source>
</evidence>
<name>A0ABV6BQ72_9FLAO</name>
<dbReference type="InterPro" id="IPR002372">
    <property type="entry name" value="PQQ_rpt_dom"/>
</dbReference>